<evidence type="ECO:0000256" key="1">
    <source>
        <dbReference type="ARBA" id="ARBA00001973"/>
    </source>
</evidence>
<evidence type="ECO:0000256" key="6">
    <source>
        <dbReference type="ARBA" id="ARBA00023001"/>
    </source>
</evidence>
<protein>
    <recommendedName>
        <fullName evidence="15">lytic cellulose monooxygenase (C4-dehydrogenating)</fullName>
        <ecNumber evidence="15">1.14.99.56</ecNumber>
    </recommendedName>
</protein>
<comment type="catalytic activity">
    <reaction evidence="14">
        <text>[(1-&gt;4)-beta-D-glucosyl]n+m + reduced acceptor + O2 = 4-dehydro-beta-D-glucosyl-[(1-&gt;4)-beta-D-glucosyl]n-1 + [(1-&gt;4)-beta-D-glucosyl]m + acceptor + H2O.</text>
        <dbReference type="EC" id="1.14.99.56"/>
    </reaction>
</comment>
<dbReference type="GO" id="GO:0005576">
    <property type="term" value="C:extracellular region"/>
    <property type="evidence" value="ECO:0007669"/>
    <property type="project" value="UniProtKB-SubCell"/>
</dbReference>
<keyword evidence="6" id="KW-0136">Cellulose degradation</keyword>
<dbReference type="PANTHER" id="PTHR33353:SF10">
    <property type="entry name" value="ENDO-BETA-1,4-GLUCANASE D"/>
    <property type="match status" value="1"/>
</dbReference>
<evidence type="ECO:0000256" key="4">
    <source>
        <dbReference type="ARBA" id="ARBA00022723"/>
    </source>
</evidence>
<proteinExistence type="inferred from homology"/>
<dbReference type="OrthoDB" id="6038816at2759"/>
<evidence type="ECO:0000256" key="14">
    <source>
        <dbReference type="ARBA" id="ARBA00045077"/>
    </source>
</evidence>
<keyword evidence="11" id="KW-0119">Carbohydrate metabolism</keyword>
<evidence type="ECO:0000256" key="8">
    <source>
        <dbReference type="ARBA" id="ARBA00023008"/>
    </source>
</evidence>
<evidence type="ECO:0000313" key="18">
    <source>
        <dbReference type="Proteomes" id="UP000799291"/>
    </source>
</evidence>
<dbReference type="InterPro" id="IPR049892">
    <property type="entry name" value="AA9"/>
</dbReference>
<dbReference type="GO" id="GO:0030245">
    <property type="term" value="P:cellulose catabolic process"/>
    <property type="evidence" value="ECO:0007669"/>
    <property type="project" value="UniProtKB-KW"/>
</dbReference>
<evidence type="ECO:0000259" key="16">
    <source>
        <dbReference type="Pfam" id="PF03443"/>
    </source>
</evidence>
<name>A0A6G1IH87_9PLEO</name>
<sequence>DLLTPDHRCGRDAWKPSPWTGIVDVIAGDTVGFGIETTWDSVTHIGPGLAYLAKKPVGVELSQWDGDGDWVKIDYKGPITKKTTTVSMTTPPGQYLLRVEQIYPSLGNESQFYVNCAQINIIGPGGGTPTDFARFPGTYKVDEAALSLPVGEEHVVGNDVRWEHGFLPYVPPGPPVWTG</sequence>
<dbReference type="EMBL" id="MU005624">
    <property type="protein sequence ID" value="KAF2677311.1"/>
    <property type="molecule type" value="Genomic_DNA"/>
</dbReference>
<feature type="non-terminal residue" evidence="17">
    <location>
        <position position="179"/>
    </location>
</feature>
<evidence type="ECO:0000256" key="15">
    <source>
        <dbReference type="ARBA" id="ARBA00047174"/>
    </source>
</evidence>
<dbReference type="GO" id="GO:0046872">
    <property type="term" value="F:metal ion binding"/>
    <property type="evidence" value="ECO:0007669"/>
    <property type="project" value="UniProtKB-KW"/>
</dbReference>
<dbReference type="AlphaFoldDB" id="A0A6G1IH87"/>
<reference evidence="17" key="1">
    <citation type="journal article" date="2020" name="Stud. Mycol.">
        <title>101 Dothideomycetes genomes: a test case for predicting lifestyles and emergence of pathogens.</title>
        <authorList>
            <person name="Haridas S."/>
            <person name="Albert R."/>
            <person name="Binder M."/>
            <person name="Bloem J."/>
            <person name="Labutti K."/>
            <person name="Salamov A."/>
            <person name="Andreopoulos B."/>
            <person name="Baker S."/>
            <person name="Barry K."/>
            <person name="Bills G."/>
            <person name="Bluhm B."/>
            <person name="Cannon C."/>
            <person name="Castanera R."/>
            <person name="Culley D."/>
            <person name="Daum C."/>
            <person name="Ezra D."/>
            <person name="Gonzalez J."/>
            <person name="Henrissat B."/>
            <person name="Kuo A."/>
            <person name="Liang C."/>
            <person name="Lipzen A."/>
            <person name="Lutzoni F."/>
            <person name="Magnuson J."/>
            <person name="Mondo S."/>
            <person name="Nolan M."/>
            <person name="Ohm R."/>
            <person name="Pangilinan J."/>
            <person name="Park H.-J."/>
            <person name="Ramirez L."/>
            <person name="Alfaro M."/>
            <person name="Sun H."/>
            <person name="Tritt A."/>
            <person name="Yoshinaga Y."/>
            <person name="Zwiers L.-H."/>
            <person name="Turgeon B."/>
            <person name="Goodwin S."/>
            <person name="Spatafora J."/>
            <person name="Crous P."/>
            <person name="Grigoriev I."/>
        </authorList>
    </citation>
    <scope>NUCLEOTIDE SEQUENCE</scope>
    <source>
        <strain evidence="17">CBS 122367</strain>
    </source>
</reference>
<gene>
    <name evidence="17" type="ORF">K458DRAFT_279838</name>
</gene>
<evidence type="ECO:0000256" key="11">
    <source>
        <dbReference type="ARBA" id="ARBA00023277"/>
    </source>
</evidence>
<evidence type="ECO:0000256" key="13">
    <source>
        <dbReference type="ARBA" id="ARBA00044502"/>
    </source>
</evidence>
<evidence type="ECO:0000256" key="2">
    <source>
        <dbReference type="ARBA" id="ARBA00004613"/>
    </source>
</evidence>
<keyword evidence="12" id="KW-0624">Polysaccharide degradation</keyword>
<evidence type="ECO:0000256" key="5">
    <source>
        <dbReference type="ARBA" id="ARBA00022729"/>
    </source>
</evidence>
<feature type="domain" description="Auxiliary Activity family 9 catalytic" evidence="16">
    <location>
        <begin position="4"/>
        <end position="147"/>
    </location>
</feature>
<keyword evidence="3" id="KW-0964">Secreted</keyword>
<feature type="non-terminal residue" evidence="17">
    <location>
        <position position="1"/>
    </location>
</feature>
<evidence type="ECO:0000256" key="10">
    <source>
        <dbReference type="ARBA" id="ARBA00023157"/>
    </source>
</evidence>
<dbReference type="EC" id="1.14.99.56" evidence="15"/>
<comment type="cofactor">
    <cofactor evidence="1">
        <name>Cu(2+)</name>
        <dbReference type="ChEBI" id="CHEBI:29036"/>
    </cofactor>
</comment>
<comment type="similarity">
    <text evidence="13">Belongs to the polysaccharide monooxygenase AA9 family.</text>
</comment>
<evidence type="ECO:0000256" key="9">
    <source>
        <dbReference type="ARBA" id="ARBA00023033"/>
    </source>
</evidence>
<keyword evidence="4" id="KW-0479">Metal-binding</keyword>
<dbReference type="GO" id="GO:0004497">
    <property type="term" value="F:monooxygenase activity"/>
    <property type="evidence" value="ECO:0007669"/>
    <property type="project" value="UniProtKB-KW"/>
</dbReference>
<evidence type="ECO:0000256" key="7">
    <source>
        <dbReference type="ARBA" id="ARBA00023002"/>
    </source>
</evidence>
<dbReference type="PANTHER" id="PTHR33353">
    <property type="entry name" value="PUTATIVE (AFU_ORTHOLOGUE AFUA_1G12560)-RELATED"/>
    <property type="match status" value="1"/>
</dbReference>
<accession>A0A6G1IH87</accession>
<evidence type="ECO:0000256" key="3">
    <source>
        <dbReference type="ARBA" id="ARBA00022525"/>
    </source>
</evidence>
<organism evidence="17 18">
    <name type="scientific">Lentithecium fluviatile CBS 122367</name>
    <dbReference type="NCBI Taxonomy" id="1168545"/>
    <lineage>
        <taxon>Eukaryota</taxon>
        <taxon>Fungi</taxon>
        <taxon>Dikarya</taxon>
        <taxon>Ascomycota</taxon>
        <taxon>Pezizomycotina</taxon>
        <taxon>Dothideomycetes</taxon>
        <taxon>Pleosporomycetidae</taxon>
        <taxon>Pleosporales</taxon>
        <taxon>Massarineae</taxon>
        <taxon>Lentitheciaceae</taxon>
        <taxon>Lentithecium</taxon>
    </lineage>
</organism>
<keyword evidence="5" id="KW-0732">Signal</keyword>
<dbReference type="InterPro" id="IPR005103">
    <property type="entry name" value="AA9_LPMO"/>
</dbReference>
<dbReference type="Proteomes" id="UP000799291">
    <property type="component" value="Unassembled WGS sequence"/>
</dbReference>
<comment type="subcellular location">
    <subcellularLocation>
        <location evidence="2">Secreted</location>
    </subcellularLocation>
</comment>
<keyword evidence="18" id="KW-1185">Reference proteome</keyword>
<dbReference type="Pfam" id="PF03443">
    <property type="entry name" value="AA9"/>
    <property type="match status" value="1"/>
</dbReference>
<keyword evidence="7" id="KW-0560">Oxidoreductase</keyword>
<evidence type="ECO:0000313" key="17">
    <source>
        <dbReference type="EMBL" id="KAF2677311.1"/>
    </source>
</evidence>
<keyword evidence="8" id="KW-0186">Copper</keyword>
<keyword evidence="10" id="KW-1015">Disulfide bond</keyword>
<evidence type="ECO:0000256" key="12">
    <source>
        <dbReference type="ARBA" id="ARBA00023326"/>
    </source>
</evidence>
<keyword evidence="9 17" id="KW-0503">Monooxygenase</keyword>
<dbReference type="Gene3D" id="2.70.50.70">
    <property type="match status" value="1"/>
</dbReference>